<evidence type="ECO:0008006" key="10">
    <source>
        <dbReference type="Google" id="ProtNLM"/>
    </source>
</evidence>
<keyword evidence="6 7" id="KW-0472">Membrane</keyword>
<dbReference type="KEGG" id="blac:94351373"/>
<feature type="transmembrane region" description="Helical" evidence="7">
    <location>
        <begin position="451"/>
        <end position="472"/>
    </location>
</feature>
<feature type="transmembrane region" description="Helical" evidence="7">
    <location>
        <begin position="95"/>
        <end position="116"/>
    </location>
</feature>
<dbReference type="GeneID" id="94351373"/>
<feature type="transmembrane region" description="Helical" evidence="7">
    <location>
        <begin position="122"/>
        <end position="144"/>
    </location>
</feature>
<evidence type="ECO:0000256" key="4">
    <source>
        <dbReference type="ARBA" id="ARBA00022692"/>
    </source>
</evidence>
<keyword evidence="9" id="KW-1185">Reference proteome</keyword>
<dbReference type="SUPFAM" id="SSF103473">
    <property type="entry name" value="MFS general substrate transporter"/>
    <property type="match status" value="1"/>
</dbReference>
<feature type="transmembrane region" description="Helical" evidence="7">
    <location>
        <begin position="53"/>
        <end position="74"/>
    </location>
</feature>
<feature type="transmembrane region" description="Helical" evidence="7">
    <location>
        <begin position="276"/>
        <end position="302"/>
    </location>
</feature>
<comment type="similarity">
    <text evidence="2">Belongs to the major facilitator superfamily. Folate-biopterin transporter (TC 2.A.71) family.</text>
</comment>
<evidence type="ECO:0000256" key="5">
    <source>
        <dbReference type="ARBA" id="ARBA00022989"/>
    </source>
</evidence>
<dbReference type="AlphaFoldDB" id="A0A976FMI9"/>
<comment type="caution">
    <text evidence="8">The sequence shown here is derived from an EMBL/GenBank/DDBJ whole genome shotgun (WGS) entry which is preliminary data.</text>
</comment>
<feature type="transmembrane region" description="Helical" evidence="7">
    <location>
        <begin position="156"/>
        <end position="182"/>
    </location>
</feature>
<dbReference type="PANTHER" id="PTHR31585">
    <property type="entry name" value="FOLATE-BIOPTERIN TRANSPORTER 1, CHLOROPLASTIC"/>
    <property type="match status" value="1"/>
</dbReference>
<dbReference type="InterPro" id="IPR036259">
    <property type="entry name" value="MFS_trans_sf"/>
</dbReference>
<feature type="transmembrane region" description="Helical" evidence="7">
    <location>
        <begin position="228"/>
        <end position="250"/>
    </location>
</feature>
<comment type="subcellular location">
    <subcellularLocation>
        <location evidence="1">Membrane</location>
        <topology evidence="1">Multi-pass membrane protein</topology>
    </subcellularLocation>
</comment>
<organism evidence="8 9">
    <name type="scientific">Bremia lactucae</name>
    <name type="common">Lettuce downy mildew</name>
    <dbReference type="NCBI Taxonomy" id="4779"/>
    <lineage>
        <taxon>Eukaryota</taxon>
        <taxon>Sar</taxon>
        <taxon>Stramenopiles</taxon>
        <taxon>Oomycota</taxon>
        <taxon>Peronosporomycetes</taxon>
        <taxon>Peronosporales</taxon>
        <taxon>Peronosporaceae</taxon>
        <taxon>Bremia</taxon>
    </lineage>
</organism>
<feature type="transmembrane region" description="Helical" evidence="7">
    <location>
        <begin position="314"/>
        <end position="332"/>
    </location>
</feature>
<feature type="transmembrane region" description="Helical" evidence="7">
    <location>
        <begin position="372"/>
        <end position="396"/>
    </location>
</feature>
<dbReference type="Proteomes" id="UP000294530">
    <property type="component" value="Unassembled WGS sequence"/>
</dbReference>
<dbReference type="PANTHER" id="PTHR31585:SF5">
    <property type="entry name" value="RNA-BINDING S4 DOMAIN-CONTAINING PROTEIN"/>
    <property type="match status" value="1"/>
</dbReference>
<dbReference type="OrthoDB" id="121594at2759"/>
<evidence type="ECO:0000313" key="8">
    <source>
        <dbReference type="EMBL" id="TDH69575.1"/>
    </source>
</evidence>
<name>A0A976FMI9_BRELC</name>
<evidence type="ECO:0000256" key="7">
    <source>
        <dbReference type="SAM" id="Phobius"/>
    </source>
</evidence>
<accession>A0A976FMI9</accession>
<feature type="transmembrane region" description="Helical" evidence="7">
    <location>
        <begin position="202"/>
        <end position="219"/>
    </location>
</feature>
<evidence type="ECO:0000256" key="1">
    <source>
        <dbReference type="ARBA" id="ARBA00004141"/>
    </source>
</evidence>
<sequence>MSPDQVRVESVDAIPSSAMLTPNRFVAGPAFYNYDMYGGLRPGGLVHFFSTEFLGLVAATFTSAFIYIGVRYGLLPLISIKLQLNDDQIEAMDRLVEVPAAMAFFVGLYADAMPLWGSRRKSYMVVGMTFSLLCLAIIGFGCLFAEDLQKAIGSSFSYVMMLLMGGVSFGSMINFCSVHTVVVTLSQRESLERRGVFQADYLVVRAAGQITARLFVFLIQNVVRKVEILLLLIVLMSLSVISIVVVITSLDEPLAYLKESLRFKCESYWKVTKQKAVWKILVFIASFAFFLNFSFPVVSNAFRQWTDTNDSASWLLSTSLNDLFMIVTVLLYRWRYRNMLWRRLFAVAPTMTIIPQGLMAVFAIPNLCRRSFIYILLNGVTGISYGIMALMVLVPVTEIIEEGSEGGVVGLALSFGTIFKVFASTLLTSIQRISYFPSNDVVDTTHRRWSIAVLVSITIFAYSLAYVAILILPLQKLDAQLVRMYGGFTDYAGALTAAAFVILLTYCVVYNIILFSNTIK</sequence>
<evidence type="ECO:0000256" key="3">
    <source>
        <dbReference type="ARBA" id="ARBA00022448"/>
    </source>
</evidence>
<evidence type="ECO:0000256" key="2">
    <source>
        <dbReference type="ARBA" id="ARBA00007015"/>
    </source>
</evidence>
<dbReference type="InterPro" id="IPR039309">
    <property type="entry name" value="BT1"/>
</dbReference>
<gene>
    <name evidence="8" type="ORF">CCR75_007644</name>
</gene>
<keyword evidence="4 7" id="KW-0812">Transmembrane</keyword>
<proteinExistence type="inferred from homology"/>
<evidence type="ECO:0000313" key="9">
    <source>
        <dbReference type="Proteomes" id="UP000294530"/>
    </source>
</evidence>
<feature type="transmembrane region" description="Helical" evidence="7">
    <location>
        <begin position="344"/>
        <end position="365"/>
    </location>
</feature>
<keyword evidence="5 7" id="KW-1133">Transmembrane helix</keyword>
<dbReference type="GO" id="GO:0016020">
    <property type="term" value="C:membrane"/>
    <property type="evidence" value="ECO:0007669"/>
    <property type="project" value="UniProtKB-SubCell"/>
</dbReference>
<keyword evidence="3" id="KW-0813">Transport</keyword>
<reference evidence="8 9" key="1">
    <citation type="journal article" date="2021" name="Genome Biol.">
        <title>AFLAP: assembly-free linkage analysis pipeline using k-mers from genome sequencing data.</title>
        <authorList>
            <person name="Fletcher K."/>
            <person name="Zhang L."/>
            <person name="Gil J."/>
            <person name="Han R."/>
            <person name="Cavanaugh K."/>
            <person name="Michelmore R."/>
        </authorList>
    </citation>
    <scope>NUCLEOTIDE SEQUENCE [LARGE SCALE GENOMIC DNA]</scope>
    <source>
        <strain evidence="8 9">SF5</strain>
    </source>
</reference>
<evidence type="ECO:0000256" key="6">
    <source>
        <dbReference type="ARBA" id="ARBA00023136"/>
    </source>
</evidence>
<feature type="transmembrane region" description="Helical" evidence="7">
    <location>
        <begin position="492"/>
        <end position="515"/>
    </location>
</feature>
<dbReference type="RefSeq" id="XP_067819074.1">
    <property type="nucleotide sequence ID" value="XM_067965702.1"/>
</dbReference>
<dbReference type="EMBL" id="SHOA02000016">
    <property type="protein sequence ID" value="TDH69575.1"/>
    <property type="molecule type" value="Genomic_DNA"/>
</dbReference>
<feature type="transmembrane region" description="Helical" evidence="7">
    <location>
        <begin position="408"/>
        <end position="430"/>
    </location>
</feature>
<protein>
    <recommendedName>
        <fullName evidence="10">Transmembrane protein</fullName>
    </recommendedName>
</protein>